<reference evidence="1 2" key="1">
    <citation type="journal article" date="2024" name="Plant Biotechnol. J.">
        <title>Genome and CRISPR/Cas9 system of a widespread forest tree (Populus alba) in the world.</title>
        <authorList>
            <person name="Liu Y.J."/>
            <person name="Jiang P.F."/>
            <person name="Han X.M."/>
            <person name="Li X.Y."/>
            <person name="Wang H.M."/>
            <person name="Wang Y.J."/>
            <person name="Wang X.X."/>
            <person name="Zeng Q.Y."/>
        </authorList>
    </citation>
    <scope>NUCLEOTIDE SEQUENCE [LARGE SCALE GENOMIC DNA]</scope>
    <source>
        <strain evidence="2">cv. PAL-ZL1</strain>
    </source>
</reference>
<sequence>MTSEQEHSANLLKLSNGNERRLSREGIEIIKDDLSVGETKGAFSTDDSLSHLIIKKSLANFQPWYRTSFAV</sequence>
<keyword evidence="2" id="KW-1185">Reference proteome</keyword>
<dbReference type="Proteomes" id="UP000309997">
    <property type="component" value="Unassembled WGS sequence"/>
</dbReference>
<name>A0ACC4BLR7_POPAL</name>
<organism evidence="1 2">
    <name type="scientific">Populus alba</name>
    <name type="common">White poplar</name>
    <dbReference type="NCBI Taxonomy" id="43335"/>
    <lineage>
        <taxon>Eukaryota</taxon>
        <taxon>Viridiplantae</taxon>
        <taxon>Streptophyta</taxon>
        <taxon>Embryophyta</taxon>
        <taxon>Tracheophyta</taxon>
        <taxon>Spermatophyta</taxon>
        <taxon>Magnoliopsida</taxon>
        <taxon>eudicotyledons</taxon>
        <taxon>Gunneridae</taxon>
        <taxon>Pentapetalae</taxon>
        <taxon>rosids</taxon>
        <taxon>fabids</taxon>
        <taxon>Malpighiales</taxon>
        <taxon>Salicaceae</taxon>
        <taxon>Saliceae</taxon>
        <taxon>Populus</taxon>
    </lineage>
</organism>
<evidence type="ECO:0000313" key="1">
    <source>
        <dbReference type="EMBL" id="KAL3579326.1"/>
    </source>
</evidence>
<proteinExistence type="predicted"/>
<protein>
    <submittedName>
        <fullName evidence="1">Uncharacterized protein</fullName>
    </submittedName>
</protein>
<accession>A0ACC4BLR7</accession>
<dbReference type="EMBL" id="RCHU02000010">
    <property type="protein sequence ID" value="KAL3579326.1"/>
    <property type="molecule type" value="Genomic_DNA"/>
</dbReference>
<gene>
    <name evidence="1" type="ORF">D5086_020830</name>
</gene>
<comment type="caution">
    <text evidence="1">The sequence shown here is derived from an EMBL/GenBank/DDBJ whole genome shotgun (WGS) entry which is preliminary data.</text>
</comment>
<evidence type="ECO:0000313" key="2">
    <source>
        <dbReference type="Proteomes" id="UP000309997"/>
    </source>
</evidence>